<dbReference type="PANTHER" id="PTHR30532">
    <property type="entry name" value="IRON III DICITRATE-BINDING PERIPLASMIC PROTEIN"/>
    <property type="match status" value="1"/>
</dbReference>
<keyword evidence="8" id="KW-1185">Reference proteome</keyword>
<dbReference type="Gene3D" id="3.40.50.1980">
    <property type="entry name" value="Nitrogenase molybdenum iron protein domain"/>
    <property type="match status" value="2"/>
</dbReference>
<dbReference type="OrthoDB" id="2241086at2"/>
<dbReference type="PANTHER" id="PTHR30532:SF26">
    <property type="entry name" value="IRON(3+)-HYDROXAMATE-BINDING PROTEIN FHUD"/>
    <property type="match status" value="1"/>
</dbReference>
<accession>A0A4R6BF71</accession>
<evidence type="ECO:0000256" key="4">
    <source>
        <dbReference type="ARBA" id="ARBA00022729"/>
    </source>
</evidence>
<gene>
    <name evidence="7" type="ORF">ERX27_03005</name>
</gene>
<feature type="domain" description="Fe/B12 periplasmic-binding" evidence="6">
    <location>
        <begin position="53"/>
        <end position="306"/>
    </location>
</feature>
<evidence type="ECO:0000313" key="8">
    <source>
        <dbReference type="Proteomes" id="UP000295310"/>
    </source>
</evidence>
<evidence type="ECO:0000313" key="7">
    <source>
        <dbReference type="EMBL" id="TDL98419.1"/>
    </source>
</evidence>
<reference evidence="7 8" key="1">
    <citation type="submission" date="2019-01" db="EMBL/GenBank/DDBJ databases">
        <title>Draft genome sequences of the type strains of six Macrococcus species.</title>
        <authorList>
            <person name="Mazhar S."/>
            <person name="Altermann E."/>
            <person name="Hill C."/>
            <person name="Mcauliffe O."/>
        </authorList>
    </citation>
    <scope>NUCLEOTIDE SEQUENCE [LARGE SCALE GENOMIC DNA]</scope>
    <source>
        <strain evidence="7 8">CCM4811</strain>
    </source>
</reference>
<dbReference type="RefSeq" id="WP_133431360.1">
    <property type="nucleotide sequence ID" value="NZ_CP092172.1"/>
</dbReference>
<dbReference type="PROSITE" id="PS50983">
    <property type="entry name" value="FE_B12_PBP"/>
    <property type="match status" value="1"/>
</dbReference>
<dbReference type="InterPro" id="IPR002491">
    <property type="entry name" value="ABC_transptr_periplasmic_BD"/>
</dbReference>
<dbReference type="AlphaFoldDB" id="A0A4R6BF71"/>
<protein>
    <submittedName>
        <fullName evidence="7">Ferrichrome ABC transporter substrate-binding protein</fullName>
    </submittedName>
</protein>
<keyword evidence="3" id="KW-0813">Transport</keyword>
<dbReference type="GO" id="GO:0030288">
    <property type="term" value="C:outer membrane-bounded periplasmic space"/>
    <property type="evidence" value="ECO:0007669"/>
    <property type="project" value="TreeGrafter"/>
</dbReference>
<proteinExistence type="inferred from homology"/>
<dbReference type="Proteomes" id="UP000295310">
    <property type="component" value="Unassembled WGS sequence"/>
</dbReference>
<evidence type="ECO:0000256" key="1">
    <source>
        <dbReference type="ARBA" id="ARBA00004196"/>
    </source>
</evidence>
<feature type="signal peptide" evidence="5">
    <location>
        <begin position="1"/>
        <end position="22"/>
    </location>
</feature>
<dbReference type="SUPFAM" id="SSF53807">
    <property type="entry name" value="Helical backbone' metal receptor"/>
    <property type="match status" value="1"/>
</dbReference>
<comment type="similarity">
    <text evidence="2">Belongs to the bacterial solute-binding protein 8 family.</text>
</comment>
<evidence type="ECO:0000256" key="2">
    <source>
        <dbReference type="ARBA" id="ARBA00008814"/>
    </source>
</evidence>
<comment type="caution">
    <text evidence="7">The sequence shown here is derived from an EMBL/GenBank/DDBJ whole genome shotgun (WGS) entry which is preliminary data.</text>
</comment>
<sequence length="306" mass="34391">MKKWLFVLVACLMTLAACGNNADKKAEDTEKSSTVDYKLDNGKTIKIPSEPKRIVLMGASYTGNLLDLGVKPVGVDEYAFQSEILAPKLKGVEKLGAGDVEKVATLKPDLIISFDTDKNNSKYAKIAPTIPVAYAKHNYLQIHEELGKIVGKEKEAKVFVDKWKEETAKDGKEIKAKLGDDLTYTIYQFFQKEIYAYGDNWGRGSEIIYQAFGLKMQEDVVKDVKPTGWKKISAEEISKYAGDVVLYSSDAGKDANSVVKSNVWKNMDAVKNNRVVQYDAEDFWFNDPISLEHQRKVLKEELLKLK</sequence>
<comment type="subcellular location">
    <subcellularLocation>
        <location evidence="1">Cell envelope</location>
    </subcellularLocation>
</comment>
<name>A0A4R6BF71_9STAP</name>
<dbReference type="InterPro" id="IPR051313">
    <property type="entry name" value="Bact_iron-sidero_bind"/>
</dbReference>
<dbReference type="Pfam" id="PF01497">
    <property type="entry name" value="Peripla_BP_2"/>
    <property type="match status" value="1"/>
</dbReference>
<evidence type="ECO:0000256" key="5">
    <source>
        <dbReference type="SAM" id="SignalP"/>
    </source>
</evidence>
<keyword evidence="4 5" id="KW-0732">Signal</keyword>
<evidence type="ECO:0000259" key="6">
    <source>
        <dbReference type="PROSITE" id="PS50983"/>
    </source>
</evidence>
<dbReference type="EMBL" id="SCWA01000004">
    <property type="protein sequence ID" value="TDL98419.1"/>
    <property type="molecule type" value="Genomic_DNA"/>
</dbReference>
<dbReference type="PROSITE" id="PS51257">
    <property type="entry name" value="PROKAR_LIPOPROTEIN"/>
    <property type="match status" value="1"/>
</dbReference>
<organism evidence="7 8">
    <name type="scientific">Macrococcus brunensis</name>
    <dbReference type="NCBI Taxonomy" id="198483"/>
    <lineage>
        <taxon>Bacteria</taxon>
        <taxon>Bacillati</taxon>
        <taxon>Bacillota</taxon>
        <taxon>Bacilli</taxon>
        <taxon>Bacillales</taxon>
        <taxon>Staphylococcaceae</taxon>
        <taxon>Macrococcus</taxon>
    </lineage>
</organism>
<dbReference type="GO" id="GO:1901678">
    <property type="term" value="P:iron coordination entity transport"/>
    <property type="evidence" value="ECO:0007669"/>
    <property type="project" value="UniProtKB-ARBA"/>
</dbReference>
<feature type="chain" id="PRO_5038383208" evidence="5">
    <location>
        <begin position="23"/>
        <end position="306"/>
    </location>
</feature>
<evidence type="ECO:0000256" key="3">
    <source>
        <dbReference type="ARBA" id="ARBA00022448"/>
    </source>
</evidence>